<dbReference type="SUPFAM" id="SSF51445">
    <property type="entry name" value="(Trans)glycosidases"/>
    <property type="match status" value="1"/>
</dbReference>
<keyword evidence="2" id="KW-1185">Reference proteome</keyword>
<protein>
    <recommendedName>
        <fullName evidence="3">Glycoside hydrolase family 5 domain-containing protein</fullName>
    </recommendedName>
</protein>
<dbReference type="RefSeq" id="WP_229536420.1">
    <property type="nucleotide sequence ID" value="NZ_JAJHJB010000032.1"/>
</dbReference>
<dbReference type="InterPro" id="IPR017853">
    <property type="entry name" value="GH"/>
</dbReference>
<feature type="non-terminal residue" evidence="1">
    <location>
        <position position="214"/>
    </location>
</feature>
<organism evidence="1 2">
    <name type="scientific">Pelosinus baikalensis</name>
    <dbReference type="NCBI Taxonomy" id="2892015"/>
    <lineage>
        <taxon>Bacteria</taxon>
        <taxon>Bacillati</taxon>
        <taxon>Bacillota</taxon>
        <taxon>Negativicutes</taxon>
        <taxon>Selenomonadales</taxon>
        <taxon>Sporomusaceae</taxon>
        <taxon>Pelosinus</taxon>
    </lineage>
</organism>
<gene>
    <name evidence="1" type="ORF">LMF89_18930</name>
</gene>
<proteinExistence type="predicted"/>
<evidence type="ECO:0000313" key="2">
    <source>
        <dbReference type="Proteomes" id="UP001165492"/>
    </source>
</evidence>
<evidence type="ECO:0000313" key="1">
    <source>
        <dbReference type="EMBL" id="MCC5467412.1"/>
    </source>
</evidence>
<reference evidence="1" key="1">
    <citation type="submission" date="2021-11" db="EMBL/GenBank/DDBJ databases">
        <title>Description of a new species Pelosinus isolated from the bottom sediments of Lake Baikal.</title>
        <authorList>
            <person name="Zakharyuk A."/>
        </authorList>
    </citation>
    <scope>NUCLEOTIDE SEQUENCE</scope>
    <source>
        <strain evidence="1">Bkl1</strain>
    </source>
</reference>
<name>A0ABS8HWT0_9FIRM</name>
<sequence length="214" mass="23278">MKTVGQQLTAPERNAEDVYAASKNELYINSVTGGGNITNGLAGTAEAEKYDAINSYSAKMARMNLYPNYYYNDSTAQTKASMSDKAMLQAYNAGITPIVLFEYYGNYTNPLGDYKKWYKIGHDFAERFGPGGTWAQENSISDWGVTVFQAINEPDAGTWDQCRISTSAYATALEGLADGVHSLDPALKVIPGAYASANSNDDWRLRGYGPAIAP</sequence>
<evidence type="ECO:0008006" key="3">
    <source>
        <dbReference type="Google" id="ProtNLM"/>
    </source>
</evidence>
<dbReference type="Proteomes" id="UP001165492">
    <property type="component" value="Unassembled WGS sequence"/>
</dbReference>
<dbReference type="Gene3D" id="3.20.20.80">
    <property type="entry name" value="Glycosidases"/>
    <property type="match status" value="1"/>
</dbReference>
<accession>A0ABS8HWT0</accession>
<dbReference type="EMBL" id="JAJHJB010000032">
    <property type="protein sequence ID" value="MCC5467412.1"/>
    <property type="molecule type" value="Genomic_DNA"/>
</dbReference>
<comment type="caution">
    <text evidence="1">The sequence shown here is derived from an EMBL/GenBank/DDBJ whole genome shotgun (WGS) entry which is preliminary data.</text>
</comment>